<proteinExistence type="predicted"/>
<organism evidence="1 2">
    <name type="scientific">Cylindrodendrum hubeiense</name>
    <dbReference type="NCBI Taxonomy" id="595255"/>
    <lineage>
        <taxon>Eukaryota</taxon>
        <taxon>Fungi</taxon>
        <taxon>Dikarya</taxon>
        <taxon>Ascomycota</taxon>
        <taxon>Pezizomycotina</taxon>
        <taxon>Sordariomycetes</taxon>
        <taxon>Hypocreomycetidae</taxon>
        <taxon>Hypocreales</taxon>
        <taxon>Nectriaceae</taxon>
        <taxon>Cylindrodendrum</taxon>
    </lineage>
</organism>
<evidence type="ECO:0000313" key="1">
    <source>
        <dbReference type="EMBL" id="KAF7536687.1"/>
    </source>
</evidence>
<sequence>MAEATEAAAEAVDMSAVRRAAATVVDPNRVAMVAAVMSAAGRVVERPTNMHARVKEVMARVAASMVVASTETMETNREVTVVGKRSMILIN</sequence>
<evidence type="ECO:0000313" key="2">
    <source>
        <dbReference type="Proteomes" id="UP000722485"/>
    </source>
</evidence>
<accession>A0A9P5H1V8</accession>
<reference evidence="1" key="1">
    <citation type="submission" date="2020-03" db="EMBL/GenBank/DDBJ databases">
        <title>Draft Genome Sequence of Cylindrodendrum hubeiense.</title>
        <authorList>
            <person name="Buettner E."/>
            <person name="Kellner H."/>
        </authorList>
    </citation>
    <scope>NUCLEOTIDE SEQUENCE</scope>
    <source>
        <strain evidence="1">IHI 201604</strain>
    </source>
</reference>
<protein>
    <submittedName>
        <fullName evidence="1">Uncharacterized protein</fullName>
    </submittedName>
</protein>
<keyword evidence="2" id="KW-1185">Reference proteome</keyword>
<comment type="caution">
    <text evidence="1">The sequence shown here is derived from an EMBL/GenBank/DDBJ whole genome shotgun (WGS) entry which is preliminary data.</text>
</comment>
<dbReference type="EMBL" id="JAANBB010000662">
    <property type="protein sequence ID" value="KAF7536687.1"/>
    <property type="molecule type" value="Genomic_DNA"/>
</dbReference>
<dbReference type="AlphaFoldDB" id="A0A9P5H1V8"/>
<name>A0A9P5H1V8_9HYPO</name>
<gene>
    <name evidence="1" type="ORF">G7Z17_g13002</name>
</gene>
<dbReference type="Proteomes" id="UP000722485">
    <property type="component" value="Unassembled WGS sequence"/>
</dbReference>